<organism evidence="1 2">
    <name type="scientific">Providencia stuartii ATCC 25827</name>
    <dbReference type="NCBI Taxonomy" id="471874"/>
    <lineage>
        <taxon>Bacteria</taxon>
        <taxon>Pseudomonadati</taxon>
        <taxon>Pseudomonadota</taxon>
        <taxon>Gammaproteobacteria</taxon>
        <taxon>Enterobacterales</taxon>
        <taxon>Morganellaceae</taxon>
        <taxon>Providencia</taxon>
    </lineage>
</organism>
<name>A0AA87CUE3_PROST</name>
<evidence type="ECO:0000313" key="2">
    <source>
        <dbReference type="Proteomes" id="UP000004506"/>
    </source>
</evidence>
<reference evidence="1 2" key="3">
    <citation type="submission" date="2008-05" db="EMBL/GenBank/DDBJ databases">
        <authorList>
            <person name="Fulton L."/>
            <person name="Clifton S."/>
            <person name="Fulton B."/>
            <person name="Xu J."/>
            <person name="Minx P."/>
            <person name="Pepin K.H."/>
            <person name="Johnson M."/>
            <person name="Thiruvilangam P."/>
            <person name="Bhonagiri V."/>
            <person name="Nash W.E."/>
            <person name="Mardis E.R."/>
            <person name="Wilson R.K."/>
        </authorList>
    </citation>
    <scope>NUCLEOTIDE SEQUENCE [LARGE SCALE GENOMIC DNA]</scope>
    <source>
        <strain evidence="1 2">ATCC 25827</strain>
    </source>
</reference>
<comment type="caution">
    <text evidence="1">The sequence shown here is derived from an EMBL/GenBank/DDBJ whole genome shotgun (WGS) entry which is preliminary data.</text>
</comment>
<reference evidence="2" key="1">
    <citation type="submission" date="2008-04" db="EMBL/GenBank/DDBJ databases">
        <title>Draft genome sequence of Providencia stuartii (ATCC 25827).</title>
        <authorList>
            <person name="Sudarsanam P."/>
            <person name="Ley R."/>
            <person name="Guruge J."/>
            <person name="Turnbaugh P.J."/>
            <person name="Mahowald M."/>
            <person name="Liep D."/>
            <person name="Gordon J."/>
        </authorList>
    </citation>
    <scope>NUCLEOTIDE SEQUENCE [LARGE SCALE GENOMIC DNA]</scope>
    <source>
        <strain evidence="2">ATCC 25827</strain>
    </source>
</reference>
<protein>
    <submittedName>
        <fullName evidence="1">Uncharacterized protein</fullName>
    </submittedName>
</protein>
<dbReference type="Proteomes" id="UP000004506">
    <property type="component" value="Unassembled WGS sequence"/>
</dbReference>
<sequence length="39" mass="4452">MRAQSAAFYRYCVETLDNDLNMFSQYFLTNGNVSHGCSP</sequence>
<evidence type="ECO:0000313" key="1">
    <source>
        <dbReference type="EMBL" id="EDU60810.1"/>
    </source>
</evidence>
<dbReference type="AlphaFoldDB" id="A0AA87CUE3"/>
<accession>A0AA87CUE3</accession>
<proteinExistence type="predicted"/>
<reference evidence="2" key="2">
    <citation type="submission" date="2008-04" db="EMBL/GenBank/DDBJ databases">
        <title>Draft genome sequence of Providencia stuartii(ATCC 25827).</title>
        <authorList>
            <person name="Sudarsanam P."/>
            <person name="Ley R."/>
            <person name="Guruge J."/>
            <person name="Turnbaugh P.J."/>
            <person name="Mahowald M."/>
            <person name="Liep D."/>
            <person name="Gordon J."/>
        </authorList>
    </citation>
    <scope>NUCLEOTIDE SEQUENCE [LARGE SCALE GENOMIC DNA]</scope>
    <source>
        <strain evidence="2">ATCC 25827</strain>
    </source>
</reference>
<gene>
    <name evidence="1" type="ORF">PROSTU_01347</name>
</gene>
<dbReference type="EMBL" id="ABJD02000099">
    <property type="protein sequence ID" value="EDU60810.1"/>
    <property type="molecule type" value="Genomic_DNA"/>
</dbReference>